<evidence type="ECO:0000313" key="7">
    <source>
        <dbReference type="Proteomes" id="UP000571582"/>
    </source>
</evidence>
<keyword evidence="5" id="KW-0675">Receptor</keyword>
<dbReference type="InterPro" id="IPR050516">
    <property type="entry name" value="Olfactory_GPCR"/>
</dbReference>
<keyword evidence="3" id="KW-0716">Sensory transduction</keyword>
<keyword evidence="4" id="KW-0807">Transducer</keyword>
<comment type="caution">
    <text evidence="6">The sequence shown here is derived from an EMBL/GenBank/DDBJ whole genome shotgun (WGS) entry which is preliminary data.</text>
</comment>
<dbReference type="GO" id="GO:0007608">
    <property type="term" value="P:sensory perception of smell"/>
    <property type="evidence" value="ECO:0007669"/>
    <property type="project" value="UniProtKB-KW"/>
</dbReference>
<dbReference type="GO" id="GO:0005886">
    <property type="term" value="C:plasma membrane"/>
    <property type="evidence" value="ECO:0007669"/>
    <property type="project" value="UniProtKB-SubCell"/>
</dbReference>
<dbReference type="PANTHER" id="PTHR26452">
    <property type="entry name" value="OLFACTORY RECEPTOR"/>
    <property type="match status" value="1"/>
</dbReference>
<evidence type="ECO:0000256" key="4">
    <source>
        <dbReference type="ARBA" id="ARBA00023040"/>
    </source>
</evidence>
<feature type="non-terminal residue" evidence="6">
    <location>
        <position position="1"/>
    </location>
</feature>
<sequence>LLLALLKIPSEKGQQKALCFPHLFGLPVISTYMFAYLKPLFTSSPLLPQVVSVLYSVVPPALNPPIYSLRNQELK</sequence>
<dbReference type="GO" id="GO:0004930">
    <property type="term" value="F:G protein-coupled receptor activity"/>
    <property type="evidence" value="ECO:0007669"/>
    <property type="project" value="UniProtKB-KW"/>
</dbReference>
<evidence type="ECO:0000256" key="1">
    <source>
        <dbReference type="ARBA" id="ARBA00004651"/>
    </source>
</evidence>
<keyword evidence="4" id="KW-0297">G-protein coupled receptor</keyword>
<dbReference type="SUPFAM" id="SSF81321">
    <property type="entry name" value="Family A G protein-coupled receptor-like"/>
    <property type="match status" value="1"/>
</dbReference>
<evidence type="ECO:0000256" key="2">
    <source>
        <dbReference type="ARBA" id="ARBA00022475"/>
    </source>
</evidence>
<comment type="subcellular location">
    <subcellularLocation>
        <location evidence="1">Cell membrane</location>
        <topology evidence="1">Multi-pass membrane protein</topology>
    </subcellularLocation>
</comment>
<protein>
    <submittedName>
        <fullName evidence="6">OR8H2 protein</fullName>
    </submittedName>
</protein>
<keyword evidence="2" id="KW-0472">Membrane</keyword>
<dbReference type="AlphaFoldDB" id="A0A7L2BJX0"/>
<keyword evidence="7" id="KW-1185">Reference proteome</keyword>
<evidence type="ECO:0000313" key="6">
    <source>
        <dbReference type="EMBL" id="NXQ26037.1"/>
    </source>
</evidence>
<gene>
    <name evidence="6" type="primary">Or8h2</name>
    <name evidence="6" type="ORF">ALACHE_R08980</name>
</gene>
<organism evidence="6 7">
    <name type="scientific">Alaudala cheleensis</name>
    <name type="common">Asian short-toed lark</name>
    <dbReference type="NCBI Taxonomy" id="670337"/>
    <lineage>
        <taxon>Eukaryota</taxon>
        <taxon>Metazoa</taxon>
        <taxon>Chordata</taxon>
        <taxon>Craniata</taxon>
        <taxon>Vertebrata</taxon>
        <taxon>Euteleostomi</taxon>
        <taxon>Archelosauria</taxon>
        <taxon>Archosauria</taxon>
        <taxon>Dinosauria</taxon>
        <taxon>Saurischia</taxon>
        <taxon>Theropoda</taxon>
        <taxon>Coelurosauria</taxon>
        <taxon>Aves</taxon>
        <taxon>Neognathae</taxon>
        <taxon>Neoaves</taxon>
        <taxon>Telluraves</taxon>
        <taxon>Australaves</taxon>
        <taxon>Passeriformes</taxon>
        <taxon>Sylvioidea</taxon>
        <taxon>Alaudidae</taxon>
        <taxon>Alaudala</taxon>
    </lineage>
</organism>
<evidence type="ECO:0000256" key="3">
    <source>
        <dbReference type="ARBA" id="ARBA00022725"/>
    </source>
</evidence>
<accession>A0A7L2BJX0</accession>
<reference evidence="6 7" key="1">
    <citation type="submission" date="2019-09" db="EMBL/GenBank/DDBJ databases">
        <title>Bird 10,000 Genomes (B10K) Project - Family phase.</title>
        <authorList>
            <person name="Zhang G."/>
        </authorList>
    </citation>
    <scope>NUCLEOTIDE SEQUENCE [LARGE SCALE GENOMIC DNA]</scope>
    <source>
        <strain evidence="6">B10K-DU-001-15</strain>
        <tissue evidence="6">Muscle</tissue>
    </source>
</reference>
<keyword evidence="2" id="KW-1003">Cell membrane</keyword>
<keyword evidence="3" id="KW-0552">Olfaction</keyword>
<name>A0A7L2BJX0_9PASS</name>
<evidence type="ECO:0000256" key="5">
    <source>
        <dbReference type="ARBA" id="ARBA00023170"/>
    </source>
</evidence>
<dbReference type="Proteomes" id="UP000571582">
    <property type="component" value="Unassembled WGS sequence"/>
</dbReference>
<feature type="non-terminal residue" evidence="6">
    <location>
        <position position="75"/>
    </location>
</feature>
<proteinExistence type="predicted"/>
<dbReference type="EMBL" id="VWYE01006042">
    <property type="protein sequence ID" value="NXQ26037.1"/>
    <property type="molecule type" value="Genomic_DNA"/>
</dbReference>